<reference evidence="2" key="1">
    <citation type="submission" date="2023-08" db="EMBL/GenBank/DDBJ databases">
        <title>Genomic characterization of piscicolin 126 produced by Carnobacterium maltaromaticum CM22 strain isolated from salmon (Salmo salar).</title>
        <authorList>
            <person name="Gonzalez-Gragera E."/>
            <person name="Garcia-Lopez J.D."/>
            <person name="Teso-Perez C."/>
            <person name="Gimenez-Hernandez I."/>
            <person name="Peralta-Sanchez J.M."/>
            <person name="Valdivia E."/>
            <person name="Montalban-Lopez M."/>
            <person name="Martin-Platero A.M."/>
            <person name="Banos A."/>
            <person name="Martinez-Bueno M."/>
        </authorList>
    </citation>
    <scope>NUCLEOTIDE SEQUENCE</scope>
    <source>
        <strain evidence="2">CM22</strain>
    </source>
</reference>
<evidence type="ECO:0000313" key="2">
    <source>
        <dbReference type="EMBL" id="MDZ5760099.1"/>
    </source>
</evidence>
<organism evidence="2 3">
    <name type="scientific">Carnobacterium maltaromaticum</name>
    <name type="common">Carnobacterium piscicola</name>
    <dbReference type="NCBI Taxonomy" id="2751"/>
    <lineage>
        <taxon>Bacteria</taxon>
        <taxon>Bacillati</taxon>
        <taxon>Bacillota</taxon>
        <taxon>Bacilli</taxon>
        <taxon>Lactobacillales</taxon>
        <taxon>Carnobacteriaceae</taxon>
        <taxon>Carnobacterium</taxon>
    </lineage>
</organism>
<keyword evidence="1" id="KW-0472">Membrane</keyword>
<sequence>MKITYTLSKNDYLATQEFILDYSKQFKKQLRMQRNLILGIFFITLALLLQLTAKSGWQLTWVTTFLMILALALFVSLFFLKKMTKKMALRKLENNGDMHPELFTLTRKIELGNKQIKTRMGTNPPTTVQWSMVQKVIIKPDFILYFVNDSQANLLYCPSMNLSDTDYEELKQFIYSHLPDERINEIKEKASEK</sequence>
<feature type="transmembrane region" description="Helical" evidence="1">
    <location>
        <begin position="36"/>
        <end position="53"/>
    </location>
</feature>
<dbReference type="Proteomes" id="UP001290462">
    <property type="component" value="Unassembled WGS sequence"/>
</dbReference>
<proteinExistence type="predicted"/>
<evidence type="ECO:0000313" key="3">
    <source>
        <dbReference type="Proteomes" id="UP001290462"/>
    </source>
</evidence>
<evidence type="ECO:0008006" key="4">
    <source>
        <dbReference type="Google" id="ProtNLM"/>
    </source>
</evidence>
<keyword evidence="1" id="KW-1133">Transmembrane helix</keyword>
<name>A0AAW9JZN6_CARML</name>
<protein>
    <recommendedName>
        <fullName evidence="4">YcxB-like protein domain-containing protein</fullName>
    </recommendedName>
</protein>
<dbReference type="EMBL" id="JAVBVO010000005">
    <property type="protein sequence ID" value="MDZ5760099.1"/>
    <property type="molecule type" value="Genomic_DNA"/>
</dbReference>
<evidence type="ECO:0000256" key="1">
    <source>
        <dbReference type="SAM" id="Phobius"/>
    </source>
</evidence>
<dbReference type="RefSeq" id="WP_322809582.1">
    <property type="nucleotide sequence ID" value="NZ_JAVBVO010000005.1"/>
</dbReference>
<dbReference type="AlphaFoldDB" id="A0AAW9JZN6"/>
<comment type="caution">
    <text evidence="2">The sequence shown here is derived from an EMBL/GenBank/DDBJ whole genome shotgun (WGS) entry which is preliminary data.</text>
</comment>
<gene>
    <name evidence="2" type="ORF">RAK27_15795</name>
</gene>
<accession>A0AAW9JZN6</accession>
<feature type="transmembrane region" description="Helical" evidence="1">
    <location>
        <begin position="59"/>
        <end position="80"/>
    </location>
</feature>
<keyword evidence="1" id="KW-0812">Transmembrane</keyword>